<feature type="region of interest" description="Disordered" evidence="3">
    <location>
        <begin position="163"/>
        <end position="209"/>
    </location>
</feature>
<name>A0A6P4IPH8_DROKI</name>
<proteinExistence type="predicted"/>
<dbReference type="PROSITE" id="PS51155">
    <property type="entry name" value="CHIT_BIND_RR_2"/>
    <property type="match status" value="1"/>
</dbReference>
<organism evidence="4 5">
    <name type="scientific">Drosophila kikkawai</name>
    <name type="common">Fruit fly</name>
    <dbReference type="NCBI Taxonomy" id="30033"/>
    <lineage>
        <taxon>Eukaryota</taxon>
        <taxon>Metazoa</taxon>
        <taxon>Ecdysozoa</taxon>
        <taxon>Arthropoda</taxon>
        <taxon>Hexapoda</taxon>
        <taxon>Insecta</taxon>
        <taxon>Pterygota</taxon>
        <taxon>Neoptera</taxon>
        <taxon>Endopterygota</taxon>
        <taxon>Diptera</taxon>
        <taxon>Brachycera</taxon>
        <taxon>Muscomorpha</taxon>
        <taxon>Ephydroidea</taxon>
        <taxon>Drosophilidae</taxon>
        <taxon>Drosophila</taxon>
        <taxon>Sophophora</taxon>
    </lineage>
</organism>
<sequence length="209" mass="23477">MHIIYGREDREQQVTQEFWEPTTYMPVSGYLSPWPGFGGQQLIRSYSYGMFQYLAFVLLIGGCVATDDDAHAHVAKQYKQEDGHGKFSYGFDITNGIGAGEAGDEHQVNGEYHFISKEGVPVKVSYTADQHGYHPHGDLLPTPPPTPEAILRALAYIDAHPKREEQRPVHHQAPHSHPVHPQPPRSHQGHHPSHTVHPTVSPHGHHRLH</sequence>
<feature type="compositionally biased region" description="Basic residues" evidence="3">
    <location>
        <begin position="169"/>
        <end position="178"/>
    </location>
</feature>
<dbReference type="InterPro" id="IPR031311">
    <property type="entry name" value="CHIT_BIND_RR_consensus"/>
</dbReference>
<evidence type="ECO:0000313" key="5">
    <source>
        <dbReference type="RefSeq" id="XP_017024368.1"/>
    </source>
</evidence>
<gene>
    <name evidence="5" type="primary">LOC108076154</name>
</gene>
<keyword evidence="1 2" id="KW-0193">Cuticle</keyword>
<dbReference type="PROSITE" id="PS00233">
    <property type="entry name" value="CHIT_BIND_RR_1"/>
    <property type="match status" value="1"/>
</dbReference>
<dbReference type="GeneID" id="108076154"/>
<evidence type="ECO:0000256" key="2">
    <source>
        <dbReference type="PROSITE-ProRule" id="PRU00497"/>
    </source>
</evidence>
<evidence type="ECO:0000313" key="4">
    <source>
        <dbReference type="Proteomes" id="UP001652661"/>
    </source>
</evidence>
<dbReference type="AlphaFoldDB" id="A0A6P4IPH8"/>
<evidence type="ECO:0000256" key="1">
    <source>
        <dbReference type="ARBA" id="ARBA00022460"/>
    </source>
</evidence>
<dbReference type="GO" id="GO:0008010">
    <property type="term" value="F:structural constituent of chitin-based larval cuticle"/>
    <property type="evidence" value="ECO:0007669"/>
    <property type="project" value="TreeGrafter"/>
</dbReference>
<accession>A0A6P4IPH8</accession>
<dbReference type="Pfam" id="PF00379">
    <property type="entry name" value="Chitin_bind_4"/>
    <property type="match status" value="1"/>
</dbReference>
<protein>
    <submittedName>
        <fullName evidence="5">Larval cuticle protein 4-like</fullName>
    </submittedName>
</protein>
<dbReference type="OrthoDB" id="7998177at2759"/>
<dbReference type="PANTHER" id="PTHR10380:SF238">
    <property type="entry name" value="CUTICULAR PROTEIN 65EA-RELATED"/>
    <property type="match status" value="1"/>
</dbReference>
<dbReference type="RefSeq" id="XP_017024368.1">
    <property type="nucleotide sequence ID" value="XM_017168879.3"/>
</dbReference>
<keyword evidence="4" id="KW-1185">Reference proteome</keyword>
<dbReference type="PRINTS" id="PR00947">
    <property type="entry name" value="CUTICLE"/>
</dbReference>
<dbReference type="GO" id="GO:0062129">
    <property type="term" value="C:chitin-based extracellular matrix"/>
    <property type="evidence" value="ECO:0007669"/>
    <property type="project" value="TreeGrafter"/>
</dbReference>
<dbReference type="PANTHER" id="PTHR10380">
    <property type="entry name" value="CUTICLE PROTEIN"/>
    <property type="match status" value="1"/>
</dbReference>
<reference evidence="4" key="1">
    <citation type="submission" date="2025-05" db="UniProtKB">
        <authorList>
            <consortium name="RefSeq"/>
        </authorList>
    </citation>
    <scope>NUCLEOTIDE SEQUENCE [LARGE SCALE GENOMIC DNA]</scope>
    <source>
        <strain evidence="4">14028-0561.14</strain>
    </source>
</reference>
<reference evidence="5" key="2">
    <citation type="submission" date="2025-08" db="UniProtKB">
        <authorList>
            <consortium name="RefSeq"/>
        </authorList>
    </citation>
    <scope>IDENTIFICATION</scope>
    <source>
        <strain evidence="5">14028-0561.14</strain>
        <tissue evidence="5">Whole fly</tissue>
    </source>
</reference>
<dbReference type="Proteomes" id="UP001652661">
    <property type="component" value="Chromosome 2R"/>
</dbReference>
<dbReference type="InterPro" id="IPR050468">
    <property type="entry name" value="Cuticle_Struct_Prot"/>
</dbReference>
<evidence type="ECO:0000256" key="3">
    <source>
        <dbReference type="SAM" id="MobiDB-lite"/>
    </source>
</evidence>
<dbReference type="InterPro" id="IPR000618">
    <property type="entry name" value="Insect_cuticle"/>
</dbReference>